<dbReference type="AlphaFoldDB" id="A0A2Z7DBE5"/>
<evidence type="ECO:0000313" key="4">
    <source>
        <dbReference type="Proteomes" id="UP000250235"/>
    </source>
</evidence>
<name>A0A2Z7DBE5_9LAMI</name>
<evidence type="ECO:0000256" key="2">
    <source>
        <dbReference type="SAM" id="Phobius"/>
    </source>
</evidence>
<keyword evidence="2" id="KW-0472">Membrane</keyword>
<feature type="region of interest" description="Disordered" evidence="1">
    <location>
        <begin position="280"/>
        <end position="326"/>
    </location>
</feature>
<sequence>MLSAAVTFPLFVVAATFPIFGIVSSLKMSNYLCELRAEGMRLEFTSDDDLCASSSSISCQCVRIEKPRVSMSSDTISRRLSHILDTKPFGAESPMSPLIPQREDPLEGFDYNDPRCNPLLRSAAARTPSNHRTLSSQVLCLISLLYCLTPVLLACPLDPFEHLIQTISKHTVALSDLIDHCACLFNVTQSLHLGSGSSNCRTFSLHCWGATSASLERISSNHLALVAAAFSVSPNFASPRQTPLEKLSAKRIYKLEIFTVPSNSDLKPAKPTTILAQRHNQRNTNWQLRAQPDLSYPSSTTDSSKRSISYPQPSKEVQKERSWQEESNATTLAPSYAVYRQESEKIIFSEQYVDVSGATSFCLALVILSSVAGVSFVLLKKLLGISSSALHCFRYCQQFAISVLSMFDLASSCWN</sequence>
<feature type="compositionally biased region" description="Low complexity" evidence="1">
    <location>
        <begin position="295"/>
        <end position="309"/>
    </location>
</feature>
<evidence type="ECO:0000313" key="3">
    <source>
        <dbReference type="EMBL" id="KZV56932.1"/>
    </source>
</evidence>
<keyword evidence="2" id="KW-1133">Transmembrane helix</keyword>
<feature type="transmembrane region" description="Helical" evidence="2">
    <location>
        <begin position="358"/>
        <end position="379"/>
    </location>
</feature>
<gene>
    <name evidence="3" type="ORF">F511_26915</name>
</gene>
<organism evidence="3 4">
    <name type="scientific">Dorcoceras hygrometricum</name>
    <dbReference type="NCBI Taxonomy" id="472368"/>
    <lineage>
        <taxon>Eukaryota</taxon>
        <taxon>Viridiplantae</taxon>
        <taxon>Streptophyta</taxon>
        <taxon>Embryophyta</taxon>
        <taxon>Tracheophyta</taxon>
        <taxon>Spermatophyta</taxon>
        <taxon>Magnoliopsida</taxon>
        <taxon>eudicotyledons</taxon>
        <taxon>Gunneridae</taxon>
        <taxon>Pentapetalae</taxon>
        <taxon>asterids</taxon>
        <taxon>lamiids</taxon>
        <taxon>Lamiales</taxon>
        <taxon>Gesneriaceae</taxon>
        <taxon>Didymocarpoideae</taxon>
        <taxon>Trichosporeae</taxon>
        <taxon>Loxocarpinae</taxon>
        <taxon>Dorcoceras</taxon>
    </lineage>
</organism>
<keyword evidence="4" id="KW-1185">Reference proteome</keyword>
<dbReference type="EMBL" id="KQ987745">
    <property type="protein sequence ID" value="KZV56932.1"/>
    <property type="molecule type" value="Genomic_DNA"/>
</dbReference>
<dbReference type="Proteomes" id="UP000250235">
    <property type="component" value="Unassembled WGS sequence"/>
</dbReference>
<reference evidence="3 4" key="1">
    <citation type="journal article" date="2015" name="Proc. Natl. Acad. Sci. U.S.A.">
        <title>The resurrection genome of Boea hygrometrica: A blueprint for survival of dehydration.</title>
        <authorList>
            <person name="Xiao L."/>
            <person name="Yang G."/>
            <person name="Zhang L."/>
            <person name="Yang X."/>
            <person name="Zhao S."/>
            <person name="Ji Z."/>
            <person name="Zhou Q."/>
            <person name="Hu M."/>
            <person name="Wang Y."/>
            <person name="Chen M."/>
            <person name="Xu Y."/>
            <person name="Jin H."/>
            <person name="Xiao X."/>
            <person name="Hu G."/>
            <person name="Bao F."/>
            <person name="Hu Y."/>
            <person name="Wan P."/>
            <person name="Li L."/>
            <person name="Deng X."/>
            <person name="Kuang T."/>
            <person name="Xiang C."/>
            <person name="Zhu J.K."/>
            <person name="Oliver M.J."/>
            <person name="He Y."/>
        </authorList>
    </citation>
    <scope>NUCLEOTIDE SEQUENCE [LARGE SCALE GENOMIC DNA]</scope>
    <source>
        <strain evidence="4">cv. XS01</strain>
    </source>
</reference>
<proteinExistence type="predicted"/>
<evidence type="ECO:0000256" key="1">
    <source>
        <dbReference type="SAM" id="MobiDB-lite"/>
    </source>
</evidence>
<keyword evidence="2" id="KW-0812">Transmembrane</keyword>
<protein>
    <submittedName>
        <fullName evidence="3">Uncharacterized protein</fullName>
    </submittedName>
</protein>
<accession>A0A2Z7DBE5</accession>